<keyword evidence="1" id="KW-0812">Transmembrane</keyword>
<protein>
    <recommendedName>
        <fullName evidence="3">Protein kinase domain-containing protein</fullName>
    </recommendedName>
</protein>
<dbReference type="InterPro" id="IPR051824">
    <property type="entry name" value="LRR_Rcpt-Like_S/T_Kinase"/>
</dbReference>
<evidence type="ECO:0000313" key="5">
    <source>
        <dbReference type="Proteomes" id="UP000734854"/>
    </source>
</evidence>
<dbReference type="EMBL" id="JACMSC010000003">
    <property type="protein sequence ID" value="KAG6529542.1"/>
    <property type="molecule type" value="Genomic_DNA"/>
</dbReference>
<keyword evidence="2" id="KW-0732">Signal</keyword>
<reference evidence="4 5" key="1">
    <citation type="submission" date="2020-08" db="EMBL/GenBank/DDBJ databases">
        <title>Plant Genome Project.</title>
        <authorList>
            <person name="Zhang R.-G."/>
        </authorList>
    </citation>
    <scope>NUCLEOTIDE SEQUENCE [LARGE SCALE GENOMIC DNA]</scope>
    <source>
        <tissue evidence="4">Rhizome</tissue>
    </source>
</reference>
<keyword evidence="5" id="KW-1185">Reference proteome</keyword>
<dbReference type="InterPro" id="IPR000719">
    <property type="entry name" value="Prot_kinase_dom"/>
</dbReference>
<dbReference type="PANTHER" id="PTHR48006">
    <property type="entry name" value="LEUCINE-RICH REPEAT-CONTAINING PROTEIN DDB_G0281931-RELATED"/>
    <property type="match status" value="1"/>
</dbReference>
<sequence>MLLSRLAFVCFFVALLACSFQTTSSPASCFELVRSLVLLLLCVASFCVRISGKNSILGNLCCSFPRPRSCFGGFSMDGQSPSKTLIFLALFAIQAFSQIGPSEPFLSASPAPSPLGQTPQFALNVRLRRMILGALFGSVTGFLASLLFLLSVRLLLLCACRAPVLQGPVVFSPAISPKTLKSALSTDAQLIPNGKYRRLILDDAGLAVATKRLELGAHAGPPGNSDSLKRRVQRELELLARVKHRNVMSLMAYICEQEHVWVVYDLIAGGSLEEALVRVRAQQLKLGWDARHRIAVGVAKGLRHLHFECSHRILHHGLKPSNVMLEEGFEPRLADFGLPTLVSSRTDAPSTAHYAAPESFQSRRYTDKSDIYSFGMILGVLLTGKDPSDPFFAGDTGRGSLGRWIRHLQQAGDARDALDKALLGEELEEEEMLMAIRIAIVCMSDLPADRPSSDELVAMLTQLHSF</sequence>
<feature type="transmembrane region" description="Helical" evidence="1">
    <location>
        <begin position="36"/>
        <end position="52"/>
    </location>
</feature>
<feature type="chain" id="PRO_5035252556" description="Protein kinase domain-containing protein" evidence="2">
    <location>
        <begin position="25"/>
        <end position="466"/>
    </location>
</feature>
<comment type="caution">
    <text evidence="4">The sequence shown here is derived from an EMBL/GenBank/DDBJ whole genome shotgun (WGS) entry which is preliminary data.</text>
</comment>
<dbReference type="Gene3D" id="1.10.510.10">
    <property type="entry name" value="Transferase(Phosphotransferase) domain 1"/>
    <property type="match status" value="1"/>
</dbReference>
<dbReference type="GO" id="GO:0005524">
    <property type="term" value="F:ATP binding"/>
    <property type="evidence" value="ECO:0007669"/>
    <property type="project" value="InterPro"/>
</dbReference>
<dbReference type="AlphaFoldDB" id="A0A8J5HYQ3"/>
<dbReference type="Pfam" id="PF00069">
    <property type="entry name" value="Pkinase"/>
    <property type="match status" value="1"/>
</dbReference>
<dbReference type="Gene3D" id="3.30.200.20">
    <property type="entry name" value="Phosphorylase Kinase, domain 1"/>
    <property type="match status" value="1"/>
</dbReference>
<feature type="transmembrane region" description="Helical" evidence="1">
    <location>
        <begin position="131"/>
        <end position="156"/>
    </location>
</feature>
<organism evidence="4 5">
    <name type="scientific">Zingiber officinale</name>
    <name type="common">Ginger</name>
    <name type="synonym">Amomum zingiber</name>
    <dbReference type="NCBI Taxonomy" id="94328"/>
    <lineage>
        <taxon>Eukaryota</taxon>
        <taxon>Viridiplantae</taxon>
        <taxon>Streptophyta</taxon>
        <taxon>Embryophyta</taxon>
        <taxon>Tracheophyta</taxon>
        <taxon>Spermatophyta</taxon>
        <taxon>Magnoliopsida</taxon>
        <taxon>Liliopsida</taxon>
        <taxon>Zingiberales</taxon>
        <taxon>Zingiberaceae</taxon>
        <taxon>Zingiber</taxon>
    </lineage>
</organism>
<keyword evidence="1" id="KW-1133">Transmembrane helix</keyword>
<evidence type="ECO:0000256" key="1">
    <source>
        <dbReference type="SAM" id="Phobius"/>
    </source>
</evidence>
<feature type="signal peptide" evidence="2">
    <location>
        <begin position="1"/>
        <end position="24"/>
    </location>
</feature>
<accession>A0A8J5HYQ3</accession>
<dbReference type="PANTHER" id="PTHR48006:SF100">
    <property type="entry name" value="LRR RECEPTOR-LIKE SERINE_THREONINE-KINASE-RELATED"/>
    <property type="match status" value="1"/>
</dbReference>
<evidence type="ECO:0000256" key="2">
    <source>
        <dbReference type="SAM" id="SignalP"/>
    </source>
</evidence>
<evidence type="ECO:0000313" key="4">
    <source>
        <dbReference type="EMBL" id="KAG6529542.1"/>
    </source>
</evidence>
<dbReference type="InterPro" id="IPR011009">
    <property type="entry name" value="Kinase-like_dom_sf"/>
</dbReference>
<gene>
    <name evidence="4" type="ORF">ZIOFF_011750</name>
</gene>
<evidence type="ECO:0000259" key="3">
    <source>
        <dbReference type="PROSITE" id="PS50011"/>
    </source>
</evidence>
<name>A0A8J5HYQ3_ZINOF</name>
<keyword evidence="1" id="KW-0472">Membrane</keyword>
<dbReference type="PROSITE" id="PS50011">
    <property type="entry name" value="PROTEIN_KINASE_DOM"/>
    <property type="match status" value="1"/>
</dbReference>
<dbReference type="PROSITE" id="PS51257">
    <property type="entry name" value="PROKAR_LIPOPROTEIN"/>
    <property type="match status" value="1"/>
</dbReference>
<dbReference type="Proteomes" id="UP000734854">
    <property type="component" value="Unassembled WGS sequence"/>
</dbReference>
<dbReference type="SUPFAM" id="SSF56112">
    <property type="entry name" value="Protein kinase-like (PK-like)"/>
    <property type="match status" value="1"/>
</dbReference>
<feature type="domain" description="Protein kinase" evidence="3">
    <location>
        <begin position="185"/>
        <end position="466"/>
    </location>
</feature>
<dbReference type="GO" id="GO:0004672">
    <property type="term" value="F:protein kinase activity"/>
    <property type="evidence" value="ECO:0007669"/>
    <property type="project" value="InterPro"/>
</dbReference>
<proteinExistence type="predicted"/>